<protein>
    <recommendedName>
        <fullName evidence="9">4,4'-diaponeurosporenoate glycosyltransferase</fullName>
    </recommendedName>
</protein>
<sequence>MADRATIVIPAHDEESVIERCLEVLLAGARPDDFDVVVVSNGSSDGTVARARAAADRLRFPVVVIDLDRPSKIAAIREGIDHAAGGPVVVLDADIELPTSTALAVCRVLGRAEPVLASARLRVDASRSSWWVRRYYRAWTALPYVSSSMVGSGVFALNAAALADIGALPDVTNDDGWVLRQFPVSQRVVVSGEFVAHAARTVSALVARRARIVNGNRELDQLRPPESDHGLQDLLRLARARVISLADLLAFVVVTVASRVLAARRRATGDRSWAADRTSRVPG</sequence>
<keyword evidence="10" id="KW-0812">Transmembrane</keyword>
<dbReference type="GO" id="GO:0005886">
    <property type="term" value="C:plasma membrane"/>
    <property type="evidence" value="ECO:0007669"/>
    <property type="project" value="UniProtKB-SubCell"/>
</dbReference>
<dbReference type="EMBL" id="JAGEMK010000004">
    <property type="protein sequence ID" value="MBO1751981.1"/>
    <property type="molecule type" value="Genomic_DNA"/>
</dbReference>
<dbReference type="GO" id="GO:0016757">
    <property type="term" value="F:glycosyltransferase activity"/>
    <property type="evidence" value="ECO:0007669"/>
    <property type="project" value="UniProtKB-KW"/>
</dbReference>
<dbReference type="Proteomes" id="UP000664209">
    <property type="component" value="Unassembled WGS sequence"/>
</dbReference>
<comment type="subcellular location">
    <subcellularLocation>
        <location evidence="1">Cell membrane</location>
    </subcellularLocation>
</comment>
<evidence type="ECO:0000256" key="8">
    <source>
        <dbReference type="ARBA" id="ARBA00038120"/>
    </source>
</evidence>
<evidence type="ECO:0000256" key="5">
    <source>
        <dbReference type="ARBA" id="ARBA00023136"/>
    </source>
</evidence>
<evidence type="ECO:0000256" key="7">
    <source>
        <dbReference type="ARBA" id="ARBA00037904"/>
    </source>
</evidence>
<evidence type="ECO:0000256" key="6">
    <source>
        <dbReference type="ARBA" id="ARBA00037281"/>
    </source>
</evidence>
<evidence type="ECO:0000256" key="4">
    <source>
        <dbReference type="ARBA" id="ARBA00022679"/>
    </source>
</evidence>
<accession>A0A939LPL6</accession>
<dbReference type="InterPro" id="IPR001173">
    <property type="entry name" value="Glyco_trans_2-like"/>
</dbReference>
<evidence type="ECO:0000256" key="2">
    <source>
        <dbReference type="ARBA" id="ARBA00022475"/>
    </source>
</evidence>
<evidence type="ECO:0000313" key="12">
    <source>
        <dbReference type="EMBL" id="MBO1751981.1"/>
    </source>
</evidence>
<dbReference type="PANTHER" id="PTHR43646">
    <property type="entry name" value="GLYCOSYLTRANSFERASE"/>
    <property type="match status" value="1"/>
</dbReference>
<comment type="function">
    <text evidence="6">Catalyzes the glycosylation of 4,4'-diaponeurosporenoate, i.e. the esterification of glucose at the C1'' position with the carboxyl group of 4,4'-diaponeurosporenic acid, to form glycosyl-4,4'-diaponeurosporenoate. This is a step in the biosynthesis of staphyloxanthin, an orange pigment present in most staphylococci strains.</text>
</comment>
<dbReference type="Pfam" id="PF00535">
    <property type="entry name" value="Glycos_transf_2"/>
    <property type="match status" value="1"/>
</dbReference>
<evidence type="ECO:0000256" key="10">
    <source>
        <dbReference type="SAM" id="Phobius"/>
    </source>
</evidence>
<keyword evidence="4" id="KW-0808">Transferase</keyword>
<proteinExistence type="inferred from homology"/>
<feature type="domain" description="Glycosyltransferase 2-like" evidence="11">
    <location>
        <begin position="6"/>
        <end position="135"/>
    </location>
</feature>
<dbReference type="InterPro" id="IPR029044">
    <property type="entry name" value="Nucleotide-diphossugar_trans"/>
</dbReference>
<keyword evidence="2" id="KW-1003">Cell membrane</keyword>
<gene>
    <name evidence="12" type="ORF">J4G33_09215</name>
</gene>
<keyword evidence="13" id="KW-1185">Reference proteome</keyword>
<keyword evidence="3" id="KW-0328">Glycosyltransferase</keyword>
<name>A0A939LPL6_9CELL</name>
<dbReference type="PANTHER" id="PTHR43646:SF2">
    <property type="entry name" value="GLYCOSYLTRANSFERASE 2-LIKE DOMAIN-CONTAINING PROTEIN"/>
    <property type="match status" value="1"/>
</dbReference>
<reference evidence="12" key="1">
    <citation type="submission" date="2021-03" db="EMBL/GenBank/DDBJ databases">
        <title>Actinotalea soli sp. nov., isolated from soil.</title>
        <authorList>
            <person name="Ping W."/>
            <person name="Zhang J."/>
        </authorList>
    </citation>
    <scope>NUCLEOTIDE SEQUENCE</scope>
    <source>
        <strain evidence="12">BY-33</strain>
    </source>
</reference>
<comment type="similarity">
    <text evidence="8">Belongs to the glycosyltransferase 2 family. CrtQ subfamily.</text>
</comment>
<comment type="pathway">
    <text evidence="7">Carotenoid biosynthesis; staphyloxanthin biosynthesis; staphyloxanthin from farnesyl diphosphate: step 4/5.</text>
</comment>
<organism evidence="12 13">
    <name type="scientific">Actinotalea soli</name>
    <dbReference type="NCBI Taxonomy" id="2819234"/>
    <lineage>
        <taxon>Bacteria</taxon>
        <taxon>Bacillati</taxon>
        <taxon>Actinomycetota</taxon>
        <taxon>Actinomycetes</taxon>
        <taxon>Micrococcales</taxon>
        <taxon>Cellulomonadaceae</taxon>
        <taxon>Actinotalea</taxon>
    </lineage>
</organism>
<evidence type="ECO:0000256" key="3">
    <source>
        <dbReference type="ARBA" id="ARBA00022676"/>
    </source>
</evidence>
<feature type="transmembrane region" description="Helical" evidence="10">
    <location>
        <begin position="242"/>
        <end position="262"/>
    </location>
</feature>
<evidence type="ECO:0000256" key="9">
    <source>
        <dbReference type="ARBA" id="ARBA00040345"/>
    </source>
</evidence>
<evidence type="ECO:0000256" key="1">
    <source>
        <dbReference type="ARBA" id="ARBA00004236"/>
    </source>
</evidence>
<keyword evidence="10" id="KW-1133">Transmembrane helix</keyword>
<comment type="caution">
    <text evidence="12">The sequence shown here is derived from an EMBL/GenBank/DDBJ whole genome shotgun (WGS) entry which is preliminary data.</text>
</comment>
<dbReference type="SUPFAM" id="SSF53448">
    <property type="entry name" value="Nucleotide-diphospho-sugar transferases"/>
    <property type="match status" value="1"/>
</dbReference>
<dbReference type="Gene3D" id="3.90.550.10">
    <property type="entry name" value="Spore Coat Polysaccharide Biosynthesis Protein SpsA, Chain A"/>
    <property type="match status" value="1"/>
</dbReference>
<dbReference type="AlphaFoldDB" id="A0A939LPL6"/>
<evidence type="ECO:0000259" key="11">
    <source>
        <dbReference type="Pfam" id="PF00535"/>
    </source>
</evidence>
<evidence type="ECO:0000313" key="13">
    <source>
        <dbReference type="Proteomes" id="UP000664209"/>
    </source>
</evidence>
<dbReference type="RefSeq" id="WP_208055675.1">
    <property type="nucleotide sequence ID" value="NZ_JAGEMK010000004.1"/>
</dbReference>
<dbReference type="CDD" id="cd00761">
    <property type="entry name" value="Glyco_tranf_GTA_type"/>
    <property type="match status" value="1"/>
</dbReference>
<keyword evidence="5 10" id="KW-0472">Membrane</keyword>